<dbReference type="PANTHER" id="PTHR45463">
    <property type="entry name" value="OS09G0392200 PROTEIN"/>
    <property type="match status" value="1"/>
</dbReference>
<sequence>MTGLFWRRFKKNILKKTASFMIKSRKKPGQQRHIREWSDLPPELLSLIAECAGPFELRSFKSVCKAWNSASSTALAQIIETELNQGPWFLLFNDENSECQVLTGSCKKLTTSLPELNGISCLATYQGWLLLFKQGCGSMFFFNPFSRDMIDLPEFPDSELTDHVAAISCLPTSQDCVVCVISRSNDAELGAKVLYLGEDQEWTETKHSCSRVDIDTIKCAVYHIGKFFFFDHRTDRALTLSTENRAHNWMTQNIITRRGIVNAPGLFFFGMTELEKNLKNMKKKLGLTDQGVSISTCGTVTPSNGLPKFIFNESMSDHVDECKNRHFKGVWMQPKLKQNL</sequence>
<comment type="caution">
    <text evidence="3">The sequence shown here is derived from an EMBL/GenBank/DDBJ whole genome shotgun (WGS) entry which is preliminary data.</text>
</comment>
<feature type="domain" description="F-box" evidence="1">
    <location>
        <begin position="37"/>
        <end position="72"/>
    </location>
</feature>
<dbReference type="InterPro" id="IPR001810">
    <property type="entry name" value="F-box_dom"/>
</dbReference>
<proteinExistence type="predicted"/>
<evidence type="ECO:0008006" key="5">
    <source>
        <dbReference type="Google" id="ProtNLM"/>
    </source>
</evidence>
<name>A0AAW1YCF2_RUBAR</name>
<dbReference type="InterPro" id="IPR036047">
    <property type="entry name" value="F-box-like_dom_sf"/>
</dbReference>
<protein>
    <recommendedName>
        <fullName evidence="5">F-box domain-containing protein</fullName>
    </recommendedName>
</protein>
<evidence type="ECO:0000313" key="3">
    <source>
        <dbReference type="EMBL" id="KAK9945482.1"/>
    </source>
</evidence>
<evidence type="ECO:0000259" key="2">
    <source>
        <dbReference type="Pfam" id="PF03478"/>
    </source>
</evidence>
<accession>A0AAW1YCF2</accession>
<dbReference type="Pfam" id="PF00646">
    <property type="entry name" value="F-box"/>
    <property type="match status" value="1"/>
</dbReference>
<dbReference type="PANTHER" id="PTHR45463:SF8">
    <property type="entry name" value="OS09G0392200 PROTEIN"/>
    <property type="match status" value="1"/>
</dbReference>
<dbReference type="InterPro" id="IPR005174">
    <property type="entry name" value="KIB1-4_b-propeller"/>
</dbReference>
<dbReference type="AlphaFoldDB" id="A0AAW1YCF2"/>
<dbReference type="Pfam" id="PF03478">
    <property type="entry name" value="Beta-prop_KIB1-4"/>
    <property type="match status" value="1"/>
</dbReference>
<evidence type="ECO:0000313" key="4">
    <source>
        <dbReference type="Proteomes" id="UP001457282"/>
    </source>
</evidence>
<dbReference type="EMBL" id="JBEDUW010000002">
    <property type="protein sequence ID" value="KAK9945482.1"/>
    <property type="molecule type" value="Genomic_DNA"/>
</dbReference>
<dbReference type="SUPFAM" id="SSF81383">
    <property type="entry name" value="F-box domain"/>
    <property type="match status" value="1"/>
</dbReference>
<reference evidence="3 4" key="1">
    <citation type="journal article" date="2023" name="G3 (Bethesda)">
        <title>A chromosome-length genome assembly and annotation of blackberry (Rubus argutus, cv. 'Hillquist').</title>
        <authorList>
            <person name="Bruna T."/>
            <person name="Aryal R."/>
            <person name="Dudchenko O."/>
            <person name="Sargent D.J."/>
            <person name="Mead D."/>
            <person name="Buti M."/>
            <person name="Cavallini A."/>
            <person name="Hytonen T."/>
            <person name="Andres J."/>
            <person name="Pham M."/>
            <person name="Weisz D."/>
            <person name="Mascagni F."/>
            <person name="Usai G."/>
            <person name="Natali L."/>
            <person name="Bassil N."/>
            <person name="Fernandez G.E."/>
            <person name="Lomsadze A."/>
            <person name="Armour M."/>
            <person name="Olukolu B."/>
            <person name="Poorten T."/>
            <person name="Britton C."/>
            <person name="Davik J."/>
            <person name="Ashrafi H."/>
            <person name="Aiden E.L."/>
            <person name="Borodovsky M."/>
            <person name="Worthington M."/>
        </authorList>
    </citation>
    <scope>NUCLEOTIDE SEQUENCE [LARGE SCALE GENOMIC DNA]</scope>
    <source>
        <strain evidence="3">PI 553951</strain>
    </source>
</reference>
<gene>
    <name evidence="3" type="ORF">M0R45_010996</name>
</gene>
<dbReference type="Proteomes" id="UP001457282">
    <property type="component" value="Unassembled WGS sequence"/>
</dbReference>
<dbReference type="Gene3D" id="1.20.1280.50">
    <property type="match status" value="1"/>
</dbReference>
<feature type="domain" description="KIB1-4 beta-propeller" evidence="2">
    <location>
        <begin position="109"/>
        <end position="235"/>
    </location>
</feature>
<keyword evidence="4" id="KW-1185">Reference proteome</keyword>
<dbReference type="CDD" id="cd09917">
    <property type="entry name" value="F-box_SF"/>
    <property type="match status" value="1"/>
</dbReference>
<organism evidence="3 4">
    <name type="scientific">Rubus argutus</name>
    <name type="common">Southern blackberry</name>
    <dbReference type="NCBI Taxonomy" id="59490"/>
    <lineage>
        <taxon>Eukaryota</taxon>
        <taxon>Viridiplantae</taxon>
        <taxon>Streptophyta</taxon>
        <taxon>Embryophyta</taxon>
        <taxon>Tracheophyta</taxon>
        <taxon>Spermatophyta</taxon>
        <taxon>Magnoliopsida</taxon>
        <taxon>eudicotyledons</taxon>
        <taxon>Gunneridae</taxon>
        <taxon>Pentapetalae</taxon>
        <taxon>rosids</taxon>
        <taxon>fabids</taxon>
        <taxon>Rosales</taxon>
        <taxon>Rosaceae</taxon>
        <taxon>Rosoideae</taxon>
        <taxon>Rosoideae incertae sedis</taxon>
        <taxon>Rubus</taxon>
    </lineage>
</organism>
<evidence type="ECO:0000259" key="1">
    <source>
        <dbReference type="Pfam" id="PF00646"/>
    </source>
</evidence>